<dbReference type="STRING" id="649349.Lbys_1231"/>
<dbReference type="HOGENOM" id="CLU_3329458_0_0_10"/>
<keyword evidence="3" id="KW-1185">Reference proteome</keyword>
<gene>
    <name evidence="2" type="ordered locus">Lbys_1231</name>
</gene>
<sequence>MFGYEFPTWLPILFFVVLLISSYIVGKWLVKNDRKYKS</sequence>
<organism evidence="2 3">
    <name type="scientific">Leadbetterella byssophila (strain DSM 17132 / JCM 16389 / KACC 11308 / NBRC 106382 / 4M15)</name>
    <dbReference type="NCBI Taxonomy" id="649349"/>
    <lineage>
        <taxon>Bacteria</taxon>
        <taxon>Pseudomonadati</taxon>
        <taxon>Bacteroidota</taxon>
        <taxon>Cytophagia</taxon>
        <taxon>Cytophagales</taxon>
        <taxon>Leadbetterellaceae</taxon>
        <taxon>Leadbetterella</taxon>
    </lineage>
</organism>
<reference evidence="2 3" key="2">
    <citation type="journal article" date="2011" name="Stand. Genomic Sci.">
        <title>Complete genome sequence of Leadbetterella byssophila type strain (4M15).</title>
        <authorList>
            <person name="Abt B."/>
            <person name="Teshima H."/>
            <person name="Lucas S."/>
            <person name="Lapidus A."/>
            <person name="Del Rio T.G."/>
            <person name="Nolan M."/>
            <person name="Tice H."/>
            <person name="Cheng J.F."/>
            <person name="Pitluck S."/>
            <person name="Liolios K."/>
            <person name="Pagani I."/>
            <person name="Ivanova N."/>
            <person name="Mavromatis K."/>
            <person name="Pati A."/>
            <person name="Tapia R."/>
            <person name="Han C."/>
            <person name="Goodwin L."/>
            <person name="Chen A."/>
            <person name="Palaniappan K."/>
            <person name="Land M."/>
            <person name="Hauser L."/>
            <person name="Chang Y.J."/>
            <person name="Jeffries C.D."/>
            <person name="Rohde M."/>
            <person name="Goker M."/>
            <person name="Tindall B.J."/>
            <person name="Detter J.C."/>
            <person name="Woyke T."/>
            <person name="Bristow J."/>
            <person name="Eisen J.A."/>
            <person name="Markowitz V."/>
            <person name="Hugenholtz P."/>
            <person name="Klenk H.P."/>
            <person name="Kyrpides N.C."/>
        </authorList>
    </citation>
    <scope>NUCLEOTIDE SEQUENCE [LARGE SCALE GENOMIC DNA]</scope>
    <source>
        <strain evidence="3">DSM 17132 / JCM 16389 / KACC 11308 / NBRC 106382 / 4M15</strain>
    </source>
</reference>
<accession>E4RUB7</accession>
<feature type="transmembrane region" description="Helical" evidence="1">
    <location>
        <begin position="12"/>
        <end position="30"/>
    </location>
</feature>
<protein>
    <submittedName>
        <fullName evidence="2">Uncharacterized protein</fullName>
    </submittedName>
</protein>
<keyword evidence="1" id="KW-0812">Transmembrane</keyword>
<reference key="1">
    <citation type="submission" date="2010-11" db="EMBL/GenBank/DDBJ databases">
        <title>The complete genome of Leadbetterella byssophila DSM 17132.</title>
        <authorList>
            <consortium name="US DOE Joint Genome Institute (JGI-PGF)"/>
            <person name="Lucas S."/>
            <person name="Copeland A."/>
            <person name="Lapidus A."/>
            <person name="Glavina del Rio T."/>
            <person name="Dalin E."/>
            <person name="Tice H."/>
            <person name="Bruce D."/>
            <person name="Goodwin L."/>
            <person name="Pitluck S."/>
            <person name="Kyrpides N."/>
            <person name="Mavromatis K."/>
            <person name="Ivanova N."/>
            <person name="Teshima H."/>
            <person name="Brettin T."/>
            <person name="Detter J.C."/>
            <person name="Han C."/>
            <person name="Tapia R."/>
            <person name="Land M."/>
            <person name="Hauser L."/>
            <person name="Markowitz V."/>
            <person name="Cheng J.-F."/>
            <person name="Hugenholtz P."/>
            <person name="Woyke T."/>
            <person name="Wu D."/>
            <person name="Tindall B."/>
            <person name="Pomrenke H.G."/>
            <person name="Brambilla E."/>
            <person name="Klenk H.-P."/>
            <person name="Eisen J.A."/>
        </authorList>
    </citation>
    <scope>NUCLEOTIDE SEQUENCE [LARGE SCALE GENOMIC DNA]</scope>
    <source>
        <strain>DSM 17132</strain>
    </source>
</reference>
<evidence type="ECO:0000313" key="3">
    <source>
        <dbReference type="Proteomes" id="UP000007435"/>
    </source>
</evidence>
<name>E4RUB7_LEAB4</name>
<proteinExistence type="predicted"/>
<dbReference type="Proteomes" id="UP000007435">
    <property type="component" value="Chromosome"/>
</dbReference>
<evidence type="ECO:0000256" key="1">
    <source>
        <dbReference type="SAM" id="Phobius"/>
    </source>
</evidence>
<dbReference type="AlphaFoldDB" id="E4RUB7"/>
<keyword evidence="1" id="KW-0472">Membrane</keyword>
<dbReference type="EMBL" id="CP002305">
    <property type="protein sequence ID" value="ADQ16951.1"/>
    <property type="molecule type" value="Genomic_DNA"/>
</dbReference>
<evidence type="ECO:0000313" key="2">
    <source>
        <dbReference type="EMBL" id="ADQ16951.1"/>
    </source>
</evidence>
<dbReference type="KEGG" id="lby:Lbys_1231"/>
<keyword evidence="1" id="KW-1133">Transmembrane helix</keyword>